<dbReference type="InterPro" id="IPR002035">
    <property type="entry name" value="VWF_A"/>
</dbReference>
<evidence type="ECO:0000256" key="2">
    <source>
        <dbReference type="ARBA" id="ARBA00022525"/>
    </source>
</evidence>
<dbReference type="SMART" id="SM00327">
    <property type="entry name" value="VWA"/>
    <property type="match status" value="2"/>
</dbReference>
<feature type="domain" description="VWFA" evidence="7">
    <location>
        <begin position="256"/>
        <end position="431"/>
    </location>
</feature>
<keyword evidence="5" id="KW-0325">Glycoprotein</keyword>
<dbReference type="GeneTree" id="ENSGT00940000157086"/>
<dbReference type="Proteomes" id="UP000694568">
    <property type="component" value="Unplaced"/>
</dbReference>
<dbReference type="FunFam" id="3.40.50.410:FF:000004">
    <property type="entry name" value="collagen alpha-6(VI) chain"/>
    <property type="match status" value="2"/>
</dbReference>
<feature type="chain" id="PRO_5034043263" evidence="6">
    <location>
        <begin position="18"/>
        <end position="474"/>
    </location>
</feature>
<feature type="domain" description="VWFA" evidence="7">
    <location>
        <begin position="21"/>
        <end position="199"/>
    </location>
</feature>
<dbReference type="PROSITE" id="PS50234">
    <property type="entry name" value="VWFA"/>
    <property type="match status" value="2"/>
</dbReference>
<reference evidence="8" key="2">
    <citation type="submission" date="2025-09" db="UniProtKB">
        <authorList>
            <consortium name="Ensembl"/>
        </authorList>
    </citation>
    <scope>IDENTIFICATION</scope>
</reference>
<dbReference type="SUPFAM" id="SSF53300">
    <property type="entry name" value="vWA-like"/>
    <property type="match status" value="2"/>
</dbReference>
<evidence type="ECO:0000256" key="4">
    <source>
        <dbReference type="ARBA" id="ARBA00022737"/>
    </source>
</evidence>
<organism evidence="8 9">
    <name type="scientific">Sander lucioperca</name>
    <name type="common">Pike-perch</name>
    <name type="synonym">Perca lucioperca</name>
    <dbReference type="NCBI Taxonomy" id="283035"/>
    <lineage>
        <taxon>Eukaryota</taxon>
        <taxon>Metazoa</taxon>
        <taxon>Chordata</taxon>
        <taxon>Craniata</taxon>
        <taxon>Vertebrata</taxon>
        <taxon>Euteleostomi</taxon>
        <taxon>Actinopterygii</taxon>
        <taxon>Neopterygii</taxon>
        <taxon>Teleostei</taxon>
        <taxon>Neoteleostei</taxon>
        <taxon>Acanthomorphata</taxon>
        <taxon>Eupercaria</taxon>
        <taxon>Perciformes</taxon>
        <taxon>Percoidei</taxon>
        <taxon>Percidae</taxon>
        <taxon>Luciopercinae</taxon>
        <taxon>Sander</taxon>
    </lineage>
</organism>
<feature type="signal peptide" evidence="6">
    <location>
        <begin position="1"/>
        <end position="17"/>
    </location>
</feature>
<evidence type="ECO:0000256" key="6">
    <source>
        <dbReference type="SAM" id="SignalP"/>
    </source>
</evidence>
<dbReference type="Gene3D" id="3.40.50.410">
    <property type="entry name" value="von Willebrand factor, type A domain"/>
    <property type="match status" value="2"/>
</dbReference>
<reference evidence="8" key="1">
    <citation type="submission" date="2025-08" db="UniProtKB">
        <authorList>
            <consortium name="Ensembl"/>
        </authorList>
    </citation>
    <scope>IDENTIFICATION</scope>
</reference>
<comment type="subcellular location">
    <subcellularLocation>
        <location evidence="1">Secreted</location>
    </subcellularLocation>
</comment>
<dbReference type="PANTHER" id="PTHR24020:SF87">
    <property type="entry name" value="COLLAGEN ALPHA-1(VI) CHAIN-LIKE"/>
    <property type="match status" value="1"/>
</dbReference>
<keyword evidence="2" id="KW-0964">Secreted</keyword>
<dbReference type="Ensembl" id="ENSSLUT00000041791.1">
    <property type="protein sequence ID" value="ENSSLUP00000040484.1"/>
    <property type="gene ID" value="ENSSLUG00000018063.1"/>
</dbReference>
<keyword evidence="3 6" id="KW-0732">Signal</keyword>
<dbReference type="InterPro" id="IPR050525">
    <property type="entry name" value="ECM_Assembly_Org"/>
</dbReference>
<protein>
    <submittedName>
        <fullName evidence="8">Matrilin 4</fullName>
    </submittedName>
</protein>
<accession>A0A8D0D5N2</accession>
<dbReference type="PANTHER" id="PTHR24020">
    <property type="entry name" value="COLLAGEN ALPHA"/>
    <property type="match status" value="1"/>
</dbReference>
<dbReference type="InterPro" id="IPR036465">
    <property type="entry name" value="vWFA_dom_sf"/>
</dbReference>
<keyword evidence="4" id="KW-0677">Repeat</keyword>
<keyword evidence="9" id="KW-1185">Reference proteome</keyword>
<evidence type="ECO:0000256" key="1">
    <source>
        <dbReference type="ARBA" id="ARBA00004613"/>
    </source>
</evidence>
<evidence type="ECO:0000256" key="3">
    <source>
        <dbReference type="ARBA" id="ARBA00022729"/>
    </source>
</evidence>
<proteinExistence type="predicted"/>
<evidence type="ECO:0000313" key="8">
    <source>
        <dbReference type="Ensembl" id="ENSSLUP00000040484.1"/>
    </source>
</evidence>
<dbReference type="Pfam" id="PF00092">
    <property type="entry name" value="VWA"/>
    <property type="match status" value="2"/>
</dbReference>
<evidence type="ECO:0000259" key="7">
    <source>
        <dbReference type="PROSITE" id="PS50234"/>
    </source>
</evidence>
<evidence type="ECO:0000256" key="5">
    <source>
        <dbReference type="ARBA" id="ARBA00023180"/>
    </source>
</evidence>
<dbReference type="PRINTS" id="PR00453">
    <property type="entry name" value="VWFADOMAIN"/>
</dbReference>
<sequence>MLLVFLLISLSPSACKSANIDLVLLIDGSKSVRPQNFELVKKFVNQVVDSLDVSAHGTRVGLVQYSSRVRTEFPLNMYHTAEEIKAAVMKVESLKGTMTGLALKHMLENSFLESEGARPSSRNIPRIGLVFTDGRSQDDITEYAKKAKEAGITMYAVGVGKAVEDELRVIASEPQEKHFYYTTDFTAIIGLGHKFLNACRARAGFSHGSVGRGPGSDGKIRPDQTSTLGLYYCICPEGQLLQEDGKSCACKSANIDLVLLIDGSKSVRPQNFELVKKLVNQVVDSLDVSAHGTRVGLVQYSSRVRTEFPLNMYHTAEEIKAAVMKVNYMEKGTMTGRALKHMLENSFLESEGARPSSRNIPRIRLVFTDGRSQDDITEYAKKAKEAGITMYAVGVGKAVEDELCVIASEPQEKHFYYTTDFTVISNITENLKLNVCPGTRLKIQTRHPLDLTKRSIPVCENVSDTDNLLLCANV</sequence>
<name>A0A8D0D5N2_SANLU</name>
<dbReference type="AlphaFoldDB" id="A0A8D0D5N2"/>
<dbReference type="GO" id="GO:0005576">
    <property type="term" value="C:extracellular region"/>
    <property type="evidence" value="ECO:0007669"/>
    <property type="project" value="UniProtKB-SubCell"/>
</dbReference>
<evidence type="ECO:0000313" key="9">
    <source>
        <dbReference type="Proteomes" id="UP000694568"/>
    </source>
</evidence>